<feature type="domain" description="RING-type" evidence="5">
    <location>
        <begin position="16"/>
        <end position="57"/>
    </location>
</feature>
<dbReference type="InterPro" id="IPR013083">
    <property type="entry name" value="Znf_RING/FYVE/PHD"/>
</dbReference>
<name>A0A2G9UNB2_TELCI</name>
<dbReference type="GO" id="GO:0008270">
    <property type="term" value="F:zinc ion binding"/>
    <property type="evidence" value="ECO:0007669"/>
    <property type="project" value="UniProtKB-KW"/>
</dbReference>
<dbReference type="SUPFAM" id="SSF57850">
    <property type="entry name" value="RING/U-box"/>
    <property type="match status" value="1"/>
</dbReference>
<dbReference type="Gene3D" id="3.30.40.10">
    <property type="entry name" value="Zinc/RING finger domain, C3HC4 (zinc finger)"/>
    <property type="match status" value="1"/>
</dbReference>
<sequence>MWSATEALAGLVPNCICGASYDLRFCAPHSLPCAHTFCLMCLSKEKQTKKRRCPSCRKKYSSFVLNTALAEVVRRVRQRREWLEQRSVRCDECESRRSVTAMRRCISCSRDMNKHMSAGLTLVSSRLLFGYHFSSNK</sequence>
<reference evidence="6 7" key="1">
    <citation type="submission" date="2015-09" db="EMBL/GenBank/DDBJ databases">
        <title>Draft genome of the parasitic nematode Teladorsagia circumcincta isolate WARC Sus (inbred).</title>
        <authorList>
            <person name="Mitreva M."/>
        </authorList>
    </citation>
    <scope>NUCLEOTIDE SEQUENCE [LARGE SCALE GENOMIC DNA]</scope>
    <source>
        <strain evidence="6 7">S</strain>
    </source>
</reference>
<organism evidence="6 7">
    <name type="scientific">Teladorsagia circumcincta</name>
    <name type="common">Brown stomach worm</name>
    <name type="synonym">Ostertagia circumcincta</name>
    <dbReference type="NCBI Taxonomy" id="45464"/>
    <lineage>
        <taxon>Eukaryota</taxon>
        <taxon>Metazoa</taxon>
        <taxon>Ecdysozoa</taxon>
        <taxon>Nematoda</taxon>
        <taxon>Chromadorea</taxon>
        <taxon>Rhabditida</taxon>
        <taxon>Rhabditina</taxon>
        <taxon>Rhabditomorpha</taxon>
        <taxon>Strongyloidea</taxon>
        <taxon>Trichostrongylidae</taxon>
        <taxon>Teladorsagia</taxon>
    </lineage>
</organism>
<keyword evidence="2 4" id="KW-0863">Zinc-finger</keyword>
<evidence type="ECO:0000259" key="5">
    <source>
        <dbReference type="PROSITE" id="PS50089"/>
    </source>
</evidence>
<protein>
    <recommendedName>
        <fullName evidence="5">RING-type domain-containing protein</fullName>
    </recommendedName>
</protein>
<dbReference type="Proteomes" id="UP000230423">
    <property type="component" value="Unassembled WGS sequence"/>
</dbReference>
<dbReference type="OrthoDB" id="252722at2759"/>
<dbReference type="InterPro" id="IPR017907">
    <property type="entry name" value="Znf_RING_CS"/>
</dbReference>
<accession>A0A2G9UNB2</accession>
<keyword evidence="7" id="KW-1185">Reference proteome</keyword>
<keyword evidence="3" id="KW-0862">Zinc</keyword>
<dbReference type="EMBL" id="KZ346100">
    <property type="protein sequence ID" value="PIO70960.1"/>
    <property type="molecule type" value="Genomic_DNA"/>
</dbReference>
<dbReference type="InterPro" id="IPR001841">
    <property type="entry name" value="Znf_RING"/>
</dbReference>
<evidence type="ECO:0000256" key="2">
    <source>
        <dbReference type="ARBA" id="ARBA00022771"/>
    </source>
</evidence>
<dbReference type="PROSITE" id="PS50089">
    <property type="entry name" value="ZF_RING_2"/>
    <property type="match status" value="1"/>
</dbReference>
<proteinExistence type="predicted"/>
<evidence type="ECO:0000256" key="3">
    <source>
        <dbReference type="ARBA" id="ARBA00022833"/>
    </source>
</evidence>
<evidence type="ECO:0000256" key="4">
    <source>
        <dbReference type="PROSITE-ProRule" id="PRU00175"/>
    </source>
</evidence>
<dbReference type="AlphaFoldDB" id="A0A2G9UNB2"/>
<gene>
    <name evidence="6" type="ORF">TELCIR_07154</name>
</gene>
<evidence type="ECO:0000313" key="6">
    <source>
        <dbReference type="EMBL" id="PIO70960.1"/>
    </source>
</evidence>
<evidence type="ECO:0000256" key="1">
    <source>
        <dbReference type="ARBA" id="ARBA00022723"/>
    </source>
</evidence>
<keyword evidence="1" id="KW-0479">Metal-binding</keyword>
<evidence type="ECO:0000313" key="7">
    <source>
        <dbReference type="Proteomes" id="UP000230423"/>
    </source>
</evidence>
<dbReference type="PROSITE" id="PS00518">
    <property type="entry name" value="ZF_RING_1"/>
    <property type="match status" value="1"/>
</dbReference>